<evidence type="ECO:0000256" key="2">
    <source>
        <dbReference type="ARBA" id="ARBA00022692"/>
    </source>
</evidence>
<evidence type="ECO:0000256" key="4">
    <source>
        <dbReference type="ARBA" id="ARBA00022989"/>
    </source>
</evidence>
<gene>
    <name evidence="9" type="ORF">FPSE_04026</name>
</gene>
<dbReference type="RefSeq" id="XP_009255419.1">
    <property type="nucleotide sequence ID" value="XM_009257144.1"/>
</dbReference>
<keyword evidence="4 8" id="KW-1133">Transmembrane helix</keyword>
<evidence type="ECO:0000256" key="8">
    <source>
        <dbReference type="SAM" id="Phobius"/>
    </source>
</evidence>
<keyword evidence="10" id="KW-1185">Reference proteome</keyword>
<dbReference type="AlphaFoldDB" id="K3UTQ3"/>
<dbReference type="GeneID" id="20362644"/>
<evidence type="ECO:0000256" key="1">
    <source>
        <dbReference type="ARBA" id="ARBA00004141"/>
    </source>
</evidence>
<evidence type="ECO:0000256" key="5">
    <source>
        <dbReference type="ARBA" id="ARBA00023043"/>
    </source>
</evidence>
<dbReference type="PANTHER" id="PTHR24198">
    <property type="entry name" value="ANKYRIN REPEAT AND PROTEIN KINASE DOMAIN-CONTAINING PROTEIN"/>
    <property type="match status" value="1"/>
</dbReference>
<dbReference type="OrthoDB" id="5428055at2759"/>
<dbReference type="SUPFAM" id="SSF144083">
    <property type="entry name" value="Magnesium transport protein CorA, transmembrane region"/>
    <property type="match status" value="1"/>
</dbReference>
<dbReference type="InterPro" id="IPR002110">
    <property type="entry name" value="Ankyrin_rpt"/>
</dbReference>
<evidence type="ECO:0000313" key="10">
    <source>
        <dbReference type="Proteomes" id="UP000007978"/>
    </source>
</evidence>
<dbReference type="EMBL" id="AFNW01000081">
    <property type="protein sequence ID" value="EKJ75846.1"/>
    <property type="molecule type" value="Genomic_DNA"/>
</dbReference>
<keyword evidence="2 8" id="KW-0812">Transmembrane</keyword>
<comment type="subcellular location">
    <subcellularLocation>
        <location evidence="1">Membrane</location>
        <topology evidence="1">Multi-pass membrane protein</topology>
    </subcellularLocation>
</comment>
<feature type="repeat" description="ANK" evidence="7">
    <location>
        <begin position="327"/>
        <end position="354"/>
    </location>
</feature>
<evidence type="ECO:0000313" key="9">
    <source>
        <dbReference type="EMBL" id="EKJ75846.1"/>
    </source>
</evidence>
<dbReference type="Gene3D" id="1.25.40.20">
    <property type="entry name" value="Ankyrin repeat-containing domain"/>
    <property type="match status" value="3"/>
</dbReference>
<dbReference type="InterPro" id="IPR036770">
    <property type="entry name" value="Ankyrin_rpt-contain_sf"/>
</dbReference>
<feature type="repeat" description="ANK" evidence="7">
    <location>
        <begin position="204"/>
        <end position="229"/>
    </location>
</feature>
<feature type="transmembrane region" description="Helical" evidence="8">
    <location>
        <begin position="641"/>
        <end position="665"/>
    </location>
</feature>
<reference evidence="9 10" key="1">
    <citation type="journal article" date="2012" name="PLoS Pathog.">
        <title>Comparative pathogenomics reveals horizontally acquired novel virulence genes in fungi infecting cereal hosts.</title>
        <authorList>
            <person name="Gardiner D.M."/>
            <person name="McDonald M.C."/>
            <person name="Covarelli L."/>
            <person name="Solomon P.S."/>
            <person name="Rusu A.G."/>
            <person name="Marshall M."/>
            <person name="Kazan K."/>
            <person name="Chakraborty S."/>
            <person name="McDonald B.A."/>
            <person name="Manners J.M."/>
        </authorList>
    </citation>
    <scope>NUCLEOTIDE SEQUENCE [LARGE SCALE GENOMIC DNA]</scope>
    <source>
        <strain evidence="9 10">CS3096</strain>
    </source>
</reference>
<accession>K3UTQ3</accession>
<dbReference type="Pfam" id="PF01544">
    <property type="entry name" value="CorA"/>
    <property type="match status" value="1"/>
</dbReference>
<dbReference type="KEGG" id="fpu:FPSE_04026"/>
<dbReference type="InterPro" id="IPR002523">
    <property type="entry name" value="MgTranspt_CorA/ZnTranspt_ZntB"/>
</dbReference>
<evidence type="ECO:0000256" key="6">
    <source>
        <dbReference type="ARBA" id="ARBA00023136"/>
    </source>
</evidence>
<feature type="repeat" description="ANK" evidence="7">
    <location>
        <begin position="294"/>
        <end position="326"/>
    </location>
</feature>
<dbReference type="SMART" id="SM00248">
    <property type="entry name" value="ANK"/>
    <property type="match status" value="9"/>
</dbReference>
<dbReference type="PROSITE" id="PS50297">
    <property type="entry name" value="ANK_REP_REGION"/>
    <property type="match status" value="3"/>
</dbReference>
<dbReference type="HOGENOM" id="CLU_341319_0_0_1"/>
<keyword evidence="5 7" id="KW-0040">ANK repeat</keyword>
<dbReference type="PANTHER" id="PTHR24198:SF165">
    <property type="entry name" value="ANKYRIN REPEAT-CONTAINING PROTEIN-RELATED"/>
    <property type="match status" value="1"/>
</dbReference>
<dbReference type="Gene3D" id="1.20.58.340">
    <property type="entry name" value="Magnesium transport protein CorA, transmembrane region"/>
    <property type="match status" value="1"/>
</dbReference>
<keyword evidence="6 8" id="KW-0472">Membrane</keyword>
<dbReference type="InterPro" id="IPR045863">
    <property type="entry name" value="CorA_TM1_TM2"/>
</dbReference>
<dbReference type="PROSITE" id="PS50088">
    <property type="entry name" value="ANK_REPEAT"/>
    <property type="match status" value="3"/>
</dbReference>
<proteinExistence type="predicted"/>
<dbReference type="GO" id="GO:0016020">
    <property type="term" value="C:membrane"/>
    <property type="evidence" value="ECO:0007669"/>
    <property type="project" value="UniProtKB-SubCell"/>
</dbReference>
<evidence type="ECO:0000256" key="3">
    <source>
        <dbReference type="ARBA" id="ARBA00022737"/>
    </source>
</evidence>
<dbReference type="SUPFAM" id="SSF48403">
    <property type="entry name" value="Ankyrin repeat"/>
    <property type="match status" value="1"/>
</dbReference>
<keyword evidence="3" id="KW-0677">Repeat</keyword>
<comment type="caution">
    <text evidence="9">The sequence shown here is derived from an EMBL/GenBank/DDBJ whole genome shotgun (WGS) entry which is preliminary data.</text>
</comment>
<organism evidence="9 10">
    <name type="scientific">Fusarium pseudograminearum (strain CS3096)</name>
    <name type="common">Wheat and barley crown-rot fungus</name>
    <dbReference type="NCBI Taxonomy" id="1028729"/>
    <lineage>
        <taxon>Eukaryota</taxon>
        <taxon>Fungi</taxon>
        <taxon>Dikarya</taxon>
        <taxon>Ascomycota</taxon>
        <taxon>Pezizomycotina</taxon>
        <taxon>Sordariomycetes</taxon>
        <taxon>Hypocreomycetidae</taxon>
        <taxon>Hypocreales</taxon>
        <taxon>Nectriaceae</taxon>
        <taxon>Fusarium</taxon>
    </lineage>
</organism>
<evidence type="ECO:0000256" key="7">
    <source>
        <dbReference type="PROSITE-ProRule" id="PRU00023"/>
    </source>
</evidence>
<sequence>MIGIHEAAKRGDESALSELLKDPGFDRINEMDDKRCTPLWIACREGHTAFVRALLSHENFDASMANTICESNHTPLQVAVCFRNDDIVKMLLAQPNINVNTRDRNGHTPLTLAVKKGFESTVALLLDMDEIDFGLDGCGRTPLTTAFECGHLTLASKLLNAERCRSPTGIKQTLLSWASANDKRDVVRQINDLYTINPNLQDGDGDTALSKASERGNLSMVRLLLENSAIDVNSKNKDGSTPVSRAALHQHKNVVQLLAAKDNITLHCLVREGNLELTNYLLDCDIDVNHKDPYGMTALHIAIISRKLQIAESLILRGADINVKDTTGKTPLILAVQHRLHDLVKLLMSRSASMIGIQIIDWHRVYNLPSPECVLRISEHVGGVKQVQWVDPKCALQYDPDTVRSLLQVSSFTAWAGFCSRHRLNIALPGGSRRVESASVFTEQNRLSAVAIAVWVPHSRMFTEDSGWYECGIAWTIGGTGDGELNQKTIDHYSMIPDGWIPEDGIRFFERLIVYLTTSWSALCTGAEDHMSERRMKQLQEKGRSEMIDDLAGDAKNLATLRRCLRTQVQDAKTFVDYYGRSQGLDVDQQTLKTIEGFTNIDDLLKELDQTIRDLLQLEFAWVSIHEAHKSTSLGTSMKRLSWITFIFLPAMFASSLFGMNVNILENNPDWRWYLLFIETQIEKHFKQWNMKFSERKTNQKNKGTAGPPV</sequence>
<protein>
    <submittedName>
        <fullName evidence="9">Uncharacterized protein</fullName>
    </submittedName>
</protein>
<dbReference type="GO" id="GO:0046873">
    <property type="term" value="F:metal ion transmembrane transporter activity"/>
    <property type="evidence" value="ECO:0007669"/>
    <property type="project" value="InterPro"/>
</dbReference>
<dbReference type="Proteomes" id="UP000007978">
    <property type="component" value="Chromosome 3"/>
</dbReference>
<dbReference type="eggNOG" id="KOG4177">
    <property type="taxonomic scope" value="Eukaryota"/>
</dbReference>
<name>K3UTQ3_FUSPC</name>
<dbReference type="Pfam" id="PF12796">
    <property type="entry name" value="Ank_2"/>
    <property type="match status" value="3"/>
</dbReference>